<reference evidence="1 2" key="1">
    <citation type="journal article" date="2011" name="Science">
        <title>The ecoresponsive genome of Daphnia pulex.</title>
        <authorList>
            <person name="Colbourne J.K."/>
            <person name="Pfrender M.E."/>
            <person name="Gilbert D."/>
            <person name="Thomas W.K."/>
            <person name="Tucker A."/>
            <person name="Oakley T.H."/>
            <person name="Tokishita S."/>
            <person name="Aerts A."/>
            <person name="Arnold G.J."/>
            <person name="Basu M.K."/>
            <person name="Bauer D.J."/>
            <person name="Caceres C.E."/>
            <person name="Carmel L."/>
            <person name="Casola C."/>
            <person name="Choi J.H."/>
            <person name="Detter J.C."/>
            <person name="Dong Q."/>
            <person name="Dusheyko S."/>
            <person name="Eads B.D."/>
            <person name="Frohlich T."/>
            <person name="Geiler-Samerotte K.A."/>
            <person name="Gerlach D."/>
            <person name="Hatcher P."/>
            <person name="Jogdeo S."/>
            <person name="Krijgsveld J."/>
            <person name="Kriventseva E.V."/>
            <person name="Kultz D."/>
            <person name="Laforsch C."/>
            <person name="Lindquist E."/>
            <person name="Lopez J."/>
            <person name="Manak J.R."/>
            <person name="Muller J."/>
            <person name="Pangilinan J."/>
            <person name="Patwardhan R.P."/>
            <person name="Pitluck S."/>
            <person name="Pritham E.J."/>
            <person name="Rechtsteiner A."/>
            <person name="Rho M."/>
            <person name="Rogozin I.B."/>
            <person name="Sakarya O."/>
            <person name="Salamov A."/>
            <person name="Schaack S."/>
            <person name="Shapiro H."/>
            <person name="Shiga Y."/>
            <person name="Skalitzky C."/>
            <person name="Smith Z."/>
            <person name="Souvorov A."/>
            <person name="Sung W."/>
            <person name="Tang Z."/>
            <person name="Tsuchiya D."/>
            <person name="Tu H."/>
            <person name="Vos H."/>
            <person name="Wang M."/>
            <person name="Wolf Y.I."/>
            <person name="Yamagata H."/>
            <person name="Yamada T."/>
            <person name="Ye Y."/>
            <person name="Shaw J.R."/>
            <person name="Andrews J."/>
            <person name="Crease T.J."/>
            <person name="Tang H."/>
            <person name="Lucas S.M."/>
            <person name="Robertson H.M."/>
            <person name="Bork P."/>
            <person name="Koonin E.V."/>
            <person name="Zdobnov E.M."/>
            <person name="Grigoriev I.V."/>
            <person name="Lynch M."/>
            <person name="Boore J.L."/>
        </authorList>
    </citation>
    <scope>NUCLEOTIDE SEQUENCE [LARGE SCALE GENOMIC DNA]</scope>
</reference>
<dbReference type="AlphaFoldDB" id="E9GXL9"/>
<keyword evidence="2" id="KW-1185">Reference proteome</keyword>
<accession>E9GXL9</accession>
<dbReference type="EMBL" id="GL732573">
    <property type="protein sequence ID" value="EFX75682.1"/>
    <property type="molecule type" value="Genomic_DNA"/>
</dbReference>
<sequence length="103" mass="11432">MRLSSSRPGQRLTQSLQVMALVHPPKSQHRILKSQTICLFDKVTTPSDAKVGKITSGYYADVWITPLERIAALRVKRIVKAKVGTELGWAARGNDYVAVKLQS</sequence>
<dbReference type="HOGENOM" id="CLU_2266401_0_0_1"/>
<protein>
    <submittedName>
        <fullName evidence="1">Uncharacterized protein</fullName>
    </submittedName>
</protein>
<proteinExistence type="predicted"/>
<organism evidence="1 2">
    <name type="scientific">Daphnia pulex</name>
    <name type="common">Water flea</name>
    <dbReference type="NCBI Taxonomy" id="6669"/>
    <lineage>
        <taxon>Eukaryota</taxon>
        <taxon>Metazoa</taxon>
        <taxon>Ecdysozoa</taxon>
        <taxon>Arthropoda</taxon>
        <taxon>Crustacea</taxon>
        <taxon>Branchiopoda</taxon>
        <taxon>Diplostraca</taxon>
        <taxon>Cladocera</taxon>
        <taxon>Anomopoda</taxon>
        <taxon>Daphniidae</taxon>
        <taxon>Daphnia</taxon>
    </lineage>
</organism>
<name>E9GXL9_DAPPU</name>
<dbReference type="InParanoid" id="E9GXL9"/>
<evidence type="ECO:0000313" key="1">
    <source>
        <dbReference type="EMBL" id="EFX75682.1"/>
    </source>
</evidence>
<gene>
    <name evidence="1" type="ORF">DAPPUDRAFT_249954</name>
</gene>
<dbReference type="Proteomes" id="UP000000305">
    <property type="component" value="Unassembled WGS sequence"/>
</dbReference>
<dbReference type="KEGG" id="dpx:DAPPUDRAFT_249954"/>
<evidence type="ECO:0000313" key="2">
    <source>
        <dbReference type="Proteomes" id="UP000000305"/>
    </source>
</evidence>